<gene>
    <name evidence="2" type="ORF">FHP88_14820</name>
</gene>
<evidence type="ECO:0000313" key="2">
    <source>
        <dbReference type="EMBL" id="TVO70735.1"/>
    </source>
</evidence>
<organism evidence="2 3">
    <name type="scientific">Sedimenticola selenatireducens</name>
    <dbReference type="NCBI Taxonomy" id="191960"/>
    <lineage>
        <taxon>Bacteria</taxon>
        <taxon>Pseudomonadati</taxon>
        <taxon>Pseudomonadota</taxon>
        <taxon>Gammaproteobacteria</taxon>
        <taxon>Chromatiales</taxon>
        <taxon>Sedimenticolaceae</taxon>
        <taxon>Sedimenticola</taxon>
    </lineage>
</organism>
<keyword evidence="3" id="KW-1185">Reference proteome</keyword>
<reference evidence="2 3" key="1">
    <citation type="submission" date="2019-07" db="EMBL/GenBank/DDBJ databases">
        <title>The pathways for chlorine oxyanion respiration interact through the shared metabolite chlorate.</title>
        <authorList>
            <person name="Barnum T.P."/>
            <person name="Cheng Y."/>
            <person name="Hill K.A."/>
            <person name="Lucas L.N."/>
            <person name="Carlson H.K."/>
            <person name="Coates J.D."/>
        </authorList>
    </citation>
    <scope>NUCLEOTIDE SEQUENCE [LARGE SCALE GENOMIC DNA]</scope>
    <source>
        <strain evidence="2 3">BK-1</strain>
    </source>
</reference>
<comment type="caution">
    <text evidence="2">The sequence shown here is derived from an EMBL/GenBank/DDBJ whole genome shotgun (WGS) entry which is preliminary data.</text>
</comment>
<dbReference type="RefSeq" id="WP_144359872.1">
    <property type="nucleotide sequence ID" value="NZ_VMNH01000023.1"/>
</dbReference>
<dbReference type="Proteomes" id="UP000316649">
    <property type="component" value="Unassembled WGS sequence"/>
</dbReference>
<proteinExistence type="predicted"/>
<dbReference type="InterPro" id="IPR021735">
    <property type="entry name" value="DUF3306"/>
</dbReference>
<sequence>MSSRDREYSIAEDQGGFISRWSRMKQATQQQDESTEMATSDDEATVEAPPLSDEDMPPIESLTEASDYSVFFSEKVSEALRQQALRKLFHSASFNVCDGLDDYADDFTSFAKLGSIITSDMRHQMAVAKEKLEAALQLESDAEVAAEDNDQQAADGVSGVDVAEEPNNEAIPLLDGFPDESNVDDLLMAEQPETEGRIENE</sequence>
<protein>
    <submittedName>
        <fullName evidence="2">DUF3306 domain-containing protein</fullName>
    </submittedName>
</protein>
<name>A0A557RZY9_9GAMM</name>
<dbReference type="AlphaFoldDB" id="A0A557RZY9"/>
<feature type="region of interest" description="Disordered" evidence="1">
    <location>
        <begin position="19"/>
        <end position="62"/>
    </location>
</feature>
<accession>A0A557RZY9</accession>
<evidence type="ECO:0000313" key="3">
    <source>
        <dbReference type="Proteomes" id="UP000316649"/>
    </source>
</evidence>
<evidence type="ECO:0000256" key="1">
    <source>
        <dbReference type="SAM" id="MobiDB-lite"/>
    </source>
</evidence>
<dbReference type="Pfam" id="PF11748">
    <property type="entry name" value="DUF3306"/>
    <property type="match status" value="1"/>
</dbReference>
<feature type="compositionally biased region" description="Acidic residues" evidence="1">
    <location>
        <begin position="33"/>
        <end position="45"/>
    </location>
</feature>
<dbReference type="EMBL" id="VMNH01000023">
    <property type="protein sequence ID" value="TVO70735.1"/>
    <property type="molecule type" value="Genomic_DNA"/>
</dbReference>
<feature type="region of interest" description="Disordered" evidence="1">
    <location>
        <begin position="170"/>
        <end position="201"/>
    </location>
</feature>
<dbReference type="OrthoDB" id="5609487at2"/>